<protein>
    <submittedName>
        <fullName evidence="2">Uncharacterized protein DUF1311</fullName>
    </submittedName>
</protein>
<comment type="caution">
    <text evidence="2">The sequence shown here is derived from an EMBL/GenBank/DDBJ whole genome shotgun (WGS) entry which is preliminary data.</text>
</comment>
<sequence length="192" mass="22219">MEKVLYLIIGAALSWAFYFVQRAVERRRSVETIERSRKLLELKQSLDSANTNLDDLRRFEQRLIGRAEAAVRIADRYVAQAEQVARQSDETAQQEMNRQAFDAFQRSQARLQQVLDHLRRQLDGEDLALFDEAHRSWLEFRERYARFVSQSYSGGSIRPLIRAVTLQSATELWIGELQTQLGAEVGDKAEAE</sequence>
<proteinExistence type="predicted"/>
<gene>
    <name evidence="2" type="ORF">EDC50_2787</name>
</gene>
<dbReference type="Pfam" id="PF07007">
    <property type="entry name" value="LprI"/>
    <property type="match status" value="1"/>
</dbReference>
<organism evidence="2 3">
    <name type="scientific">Vulcaniibacterium tengchongense</name>
    <dbReference type="NCBI Taxonomy" id="1273429"/>
    <lineage>
        <taxon>Bacteria</taxon>
        <taxon>Pseudomonadati</taxon>
        <taxon>Pseudomonadota</taxon>
        <taxon>Gammaproteobacteria</taxon>
        <taxon>Lysobacterales</taxon>
        <taxon>Lysobacteraceae</taxon>
        <taxon>Vulcaniibacterium</taxon>
    </lineage>
</organism>
<accession>A0A3N4UYU3</accession>
<keyword evidence="3" id="KW-1185">Reference proteome</keyword>
<feature type="domain" description="Lysozyme inhibitor LprI-like N-terminal" evidence="1">
    <location>
        <begin position="87"/>
        <end position="174"/>
    </location>
</feature>
<dbReference type="EMBL" id="RKQN01000004">
    <property type="protein sequence ID" value="RPE75886.1"/>
    <property type="molecule type" value="Genomic_DNA"/>
</dbReference>
<evidence type="ECO:0000259" key="1">
    <source>
        <dbReference type="Pfam" id="PF07007"/>
    </source>
</evidence>
<dbReference type="InterPro" id="IPR009739">
    <property type="entry name" value="LprI-like_N"/>
</dbReference>
<dbReference type="OrthoDB" id="7340239at2"/>
<dbReference type="Proteomes" id="UP000269708">
    <property type="component" value="Unassembled WGS sequence"/>
</dbReference>
<dbReference type="Gene3D" id="1.20.1270.180">
    <property type="match status" value="1"/>
</dbReference>
<evidence type="ECO:0000313" key="2">
    <source>
        <dbReference type="EMBL" id="RPE75886.1"/>
    </source>
</evidence>
<evidence type="ECO:0000313" key="3">
    <source>
        <dbReference type="Proteomes" id="UP000269708"/>
    </source>
</evidence>
<dbReference type="RefSeq" id="WP_123771094.1">
    <property type="nucleotide sequence ID" value="NZ_RKQN01000004.1"/>
</dbReference>
<dbReference type="AlphaFoldDB" id="A0A3N4UYU3"/>
<name>A0A3N4UYU3_9GAMM</name>
<reference evidence="2 3" key="1">
    <citation type="submission" date="2018-11" db="EMBL/GenBank/DDBJ databases">
        <title>Genomic Encyclopedia of Type Strains, Phase IV (KMG-IV): sequencing the most valuable type-strain genomes for metagenomic binning, comparative biology and taxonomic classification.</title>
        <authorList>
            <person name="Goeker M."/>
        </authorList>
    </citation>
    <scope>NUCLEOTIDE SEQUENCE [LARGE SCALE GENOMIC DNA]</scope>
    <source>
        <strain evidence="2 3">DSM 25623</strain>
    </source>
</reference>